<dbReference type="EMBL" id="MU251385">
    <property type="protein sequence ID" value="KAG9237517.1"/>
    <property type="molecule type" value="Genomic_DNA"/>
</dbReference>
<dbReference type="OrthoDB" id="20368at2759"/>
<evidence type="ECO:0000256" key="3">
    <source>
        <dbReference type="ARBA" id="ARBA00023277"/>
    </source>
</evidence>
<evidence type="ECO:0000313" key="6">
    <source>
        <dbReference type="Proteomes" id="UP000824998"/>
    </source>
</evidence>
<keyword evidence="4" id="KW-1133">Transmembrane helix</keyword>
<keyword evidence="2" id="KW-0294">Fucose metabolism</keyword>
<evidence type="ECO:0000256" key="1">
    <source>
        <dbReference type="ARBA" id="ARBA00022679"/>
    </source>
</evidence>
<evidence type="ECO:0008006" key="7">
    <source>
        <dbReference type="Google" id="ProtNLM"/>
    </source>
</evidence>
<evidence type="ECO:0000256" key="2">
    <source>
        <dbReference type="ARBA" id="ARBA00023253"/>
    </source>
</evidence>
<dbReference type="AlphaFoldDB" id="A0A9P7YPW4"/>
<dbReference type="GO" id="GO:0006004">
    <property type="term" value="P:fucose metabolic process"/>
    <property type="evidence" value="ECO:0007669"/>
    <property type="project" value="UniProtKB-KW"/>
</dbReference>
<accession>A0A9P7YPW4</accession>
<dbReference type="Pfam" id="PF10250">
    <property type="entry name" value="O-FucT"/>
    <property type="match status" value="1"/>
</dbReference>
<dbReference type="Gene3D" id="3.40.50.11350">
    <property type="match status" value="1"/>
</dbReference>
<gene>
    <name evidence="5" type="ORF">BJ875DRAFT_149015</name>
</gene>
<feature type="transmembrane region" description="Helical" evidence="4">
    <location>
        <begin position="9"/>
        <end position="30"/>
    </location>
</feature>
<sequence>MAIIQKPTILTLLAAFVFASTACLYLFWFGRPDIPDIELSAISGFSKIVPNEAFIQQWLASEIDGDLNLKPLGELCTRSNWTEGLIASCGSPQGGVGNVRNVFLNCVRFAIEAGATGFVIPRIRIRDEKDLTKLTTGNTLSFEYMFDRYHFHDALRRTCPRMITLDSVPKGLVPITVDTQDILKEGYEVDPEDITLLAEPSKWRGKFDTWLTNQNVHLNTTTSILIDLRTPLLRWPMAHDGPKFMQTFGRILRFPPDIRRLAATTTYTLSQKYLPKFSPGSGIPPDGYLGAHLRTAEDAIKAGWPSYEIQSAGYIAQAHAHNLSIIYVTSGSKDDMARFKADAFASHKLTTVTKQELLEGKDLEHLNSLTWDQQGLVDYEMLLRSSSFGGIDGSSFAWNIALRRHILSEEGRAVGGEGMGLEGFLAGERGVSSVRDEFSDLRGEPGRNRFFGKGLWP</sequence>
<dbReference type="CDD" id="cd11296">
    <property type="entry name" value="O-FucT_like"/>
    <property type="match status" value="1"/>
</dbReference>
<dbReference type="Proteomes" id="UP000824998">
    <property type="component" value="Unassembled WGS sequence"/>
</dbReference>
<reference evidence="5" key="1">
    <citation type="journal article" date="2021" name="IMA Fungus">
        <title>Genomic characterization of three marine fungi, including Emericellopsis atlantica sp. nov. with signatures of a generalist lifestyle and marine biomass degradation.</title>
        <authorList>
            <person name="Hagestad O.C."/>
            <person name="Hou L."/>
            <person name="Andersen J.H."/>
            <person name="Hansen E.H."/>
            <person name="Altermark B."/>
            <person name="Li C."/>
            <person name="Kuhnert E."/>
            <person name="Cox R.J."/>
            <person name="Crous P.W."/>
            <person name="Spatafora J.W."/>
            <person name="Lail K."/>
            <person name="Amirebrahimi M."/>
            <person name="Lipzen A."/>
            <person name="Pangilinan J."/>
            <person name="Andreopoulos W."/>
            <person name="Hayes R.D."/>
            <person name="Ng V."/>
            <person name="Grigoriev I.V."/>
            <person name="Jackson S.A."/>
            <person name="Sutton T.D.S."/>
            <person name="Dobson A.D.W."/>
            <person name="Rama T."/>
        </authorList>
    </citation>
    <scope>NUCLEOTIDE SEQUENCE</scope>
    <source>
        <strain evidence="5">TRa018bII</strain>
    </source>
</reference>
<protein>
    <recommendedName>
        <fullName evidence="7">Alternative oxidase</fullName>
    </recommendedName>
</protein>
<name>A0A9P7YPW4_9HELO</name>
<keyword evidence="4" id="KW-0472">Membrane</keyword>
<keyword evidence="3" id="KW-0119">Carbohydrate metabolism</keyword>
<comment type="caution">
    <text evidence="5">The sequence shown here is derived from an EMBL/GenBank/DDBJ whole genome shotgun (WGS) entry which is preliminary data.</text>
</comment>
<organism evidence="5 6">
    <name type="scientific">Amylocarpus encephaloides</name>
    <dbReference type="NCBI Taxonomy" id="45428"/>
    <lineage>
        <taxon>Eukaryota</taxon>
        <taxon>Fungi</taxon>
        <taxon>Dikarya</taxon>
        <taxon>Ascomycota</taxon>
        <taxon>Pezizomycotina</taxon>
        <taxon>Leotiomycetes</taxon>
        <taxon>Helotiales</taxon>
        <taxon>Helotiales incertae sedis</taxon>
        <taxon>Amylocarpus</taxon>
    </lineage>
</organism>
<keyword evidence="1" id="KW-0808">Transferase</keyword>
<dbReference type="InterPro" id="IPR019378">
    <property type="entry name" value="GDP-Fuc_O-FucTrfase"/>
</dbReference>
<dbReference type="GO" id="GO:0016740">
    <property type="term" value="F:transferase activity"/>
    <property type="evidence" value="ECO:0007669"/>
    <property type="project" value="UniProtKB-KW"/>
</dbReference>
<evidence type="ECO:0000313" key="5">
    <source>
        <dbReference type="EMBL" id="KAG9237517.1"/>
    </source>
</evidence>
<evidence type="ECO:0000256" key="4">
    <source>
        <dbReference type="SAM" id="Phobius"/>
    </source>
</evidence>
<proteinExistence type="predicted"/>
<dbReference type="PROSITE" id="PS51257">
    <property type="entry name" value="PROKAR_LIPOPROTEIN"/>
    <property type="match status" value="1"/>
</dbReference>
<keyword evidence="4" id="KW-0812">Transmembrane</keyword>
<keyword evidence="6" id="KW-1185">Reference proteome</keyword>